<gene>
    <name evidence="1" type="ORF">QNM18_05010</name>
</gene>
<evidence type="ECO:0000313" key="1">
    <source>
        <dbReference type="EMBL" id="MDK2594426.1"/>
    </source>
</evidence>
<name>A0ABT7EHB0_9GAMM</name>
<sequence>MFSVHGVSLSKCRANAVKKVNELFGTNAPKTPEEWEAKVAEMQMQLFLKSKPASVSGEFQIPSTAFEFIEQAKKHKGEYRDLKAMRRRPALDKSGNQIVTKAKRIKYEWVPLELDYKDSIANKESENVFI</sequence>
<dbReference type="RefSeq" id="WP_284136577.1">
    <property type="nucleotide sequence ID" value="NZ_JASJUT010000002.1"/>
</dbReference>
<organism evidence="1 2">
    <name type="scientific">Pseudoalteromonas obscura</name>
    <dbReference type="NCBI Taxonomy" id="3048491"/>
    <lineage>
        <taxon>Bacteria</taxon>
        <taxon>Pseudomonadati</taxon>
        <taxon>Pseudomonadota</taxon>
        <taxon>Gammaproteobacteria</taxon>
        <taxon>Alteromonadales</taxon>
        <taxon>Pseudoalteromonadaceae</taxon>
        <taxon>Pseudoalteromonas</taxon>
    </lineage>
</organism>
<reference evidence="1 2" key="1">
    <citation type="submission" date="2023-05" db="EMBL/GenBank/DDBJ databases">
        <title>Pseudoalteromonas ardens sp. nov., Pseudoalteromonas obscura sp. nov., and Pseudoalteromonas umbrosa sp. nov., isolated from the coral Montipora capitata.</title>
        <authorList>
            <person name="Thomas E.M."/>
            <person name="Smith E.M."/>
            <person name="Papke E."/>
            <person name="Shlafstein M.D."/>
            <person name="Oline D.K."/>
            <person name="Videau P."/>
            <person name="Saw J.H."/>
            <person name="Strangman W.K."/>
            <person name="Ushijima B."/>
        </authorList>
    </citation>
    <scope>NUCLEOTIDE SEQUENCE [LARGE SCALE GENOMIC DNA]</scope>
    <source>
        <strain evidence="1 2">P94</strain>
    </source>
</reference>
<dbReference type="EMBL" id="JASJUT010000002">
    <property type="protein sequence ID" value="MDK2594426.1"/>
    <property type="molecule type" value="Genomic_DNA"/>
</dbReference>
<accession>A0ABT7EHB0</accession>
<comment type="caution">
    <text evidence="1">The sequence shown here is derived from an EMBL/GenBank/DDBJ whole genome shotgun (WGS) entry which is preliminary data.</text>
</comment>
<dbReference type="Proteomes" id="UP001231915">
    <property type="component" value="Unassembled WGS sequence"/>
</dbReference>
<keyword evidence="2" id="KW-1185">Reference proteome</keyword>
<evidence type="ECO:0000313" key="2">
    <source>
        <dbReference type="Proteomes" id="UP001231915"/>
    </source>
</evidence>
<protein>
    <submittedName>
        <fullName evidence="1">Uncharacterized protein</fullName>
    </submittedName>
</protein>
<proteinExistence type="predicted"/>